<gene>
    <name evidence="12" type="ORF">CVT24_012353</name>
</gene>
<protein>
    <recommendedName>
        <fullName evidence="2">chitinase</fullName>
        <ecNumber evidence="2">3.2.1.14</ecNumber>
    </recommendedName>
</protein>
<dbReference type="PROSITE" id="PS51910">
    <property type="entry name" value="GH18_2"/>
    <property type="match status" value="1"/>
</dbReference>
<dbReference type="AlphaFoldDB" id="A0A409YYT0"/>
<evidence type="ECO:0000256" key="10">
    <source>
        <dbReference type="SAM" id="SignalP"/>
    </source>
</evidence>
<dbReference type="InParanoid" id="A0A409YYT0"/>
<dbReference type="GO" id="GO:0000272">
    <property type="term" value="P:polysaccharide catabolic process"/>
    <property type="evidence" value="ECO:0007669"/>
    <property type="project" value="UniProtKB-KW"/>
</dbReference>
<comment type="caution">
    <text evidence="12">The sequence shown here is derived from an EMBL/GenBank/DDBJ whole genome shotgun (WGS) entry which is preliminary data.</text>
</comment>
<keyword evidence="4" id="KW-0146">Chitin degradation</keyword>
<name>A0A409YYT0_9AGAR</name>
<dbReference type="PANTHER" id="PTHR45708:SF49">
    <property type="entry name" value="ENDOCHITINASE"/>
    <property type="match status" value="1"/>
</dbReference>
<feature type="domain" description="GH18" evidence="11">
    <location>
        <begin position="40"/>
        <end position="311"/>
    </location>
</feature>
<dbReference type="EC" id="3.2.1.14" evidence="2"/>
<dbReference type="CDD" id="cd00598">
    <property type="entry name" value="GH18_chitinase-like"/>
    <property type="match status" value="1"/>
</dbReference>
<proteinExistence type="inferred from homology"/>
<evidence type="ECO:0000256" key="5">
    <source>
        <dbReference type="ARBA" id="ARBA00023277"/>
    </source>
</evidence>
<evidence type="ECO:0000259" key="11">
    <source>
        <dbReference type="PROSITE" id="PS51910"/>
    </source>
</evidence>
<evidence type="ECO:0000256" key="1">
    <source>
        <dbReference type="ARBA" id="ARBA00000822"/>
    </source>
</evidence>
<dbReference type="OrthoDB" id="3012298at2759"/>
<comment type="catalytic activity">
    <reaction evidence="1">
        <text>Random endo-hydrolysis of N-acetyl-beta-D-glucosaminide (1-&gt;4)-beta-linkages in chitin and chitodextrins.</text>
        <dbReference type="EC" id="3.2.1.14"/>
    </reaction>
</comment>
<evidence type="ECO:0000313" key="12">
    <source>
        <dbReference type="EMBL" id="PPR08139.1"/>
    </source>
</evidence>
<evidence type="ECO:0000256" key="2">
    <source>
        <dbReference type="ARBA" id="ARBA00012729"/>
    </source>
</evidence>
<dbReference type="EMBL" id="NHTK01000135">
    <property type="protein sequence ID" value="PPR08139.1"/>
    <property type="molecule type" value="Genomic_DNA"/>
</dbReference>
<keyword evidence="7" id="KW-0624">Polysaccharide degradation</keyword>
<dbReference type="InterPro" id="IPR001579">
    <property type="entry name" value="Glyco_hydro_18_chit_AS"/>
</dbReference>
<feature type="chain" id="PRO_5019227679" description="chitinase" evidence="10">
    <location>
        <begin position="20"/>
        <end position="311"/>
    </location>
</feature>
<evidence type="ECO:0000256" key="6">
    <source>
        <dbReference type="ARBA" id="ARBA00023295"/>
    </source>
</evidence>
<keyword evidence="10" id="KW-0732">Signal</keyword>
<evidence type="ECO:0000313" key="13">
    <source>
        <dbReference type="Proteomes" id="UP000284842"/>
    </source>
</evidence>
<keyword evidence="3 8" id="KW-0378">Hydrolase</keyword>
<dbReference type="SUPFAM" id="SSF51445">
    <property type="entry name" value="(Trans)glycosidases"/>
    <property type="match status" value="1"/>
</dbReference>
<dbReference type="GO" id="GO:0006032">
    <property type="term" value="P:chitin catabolic process"/>
    <property type="evidence" value="ECO:0007669"/>
    <property type="project" value="UniProtKB-KW"/>
</dbReference>
<comment type="similarity">
    <text evidence="9">Belongs to the glycosyl hydrolase 18 family.</text>
</comment>
<dbReference type="Proteomes" id="UP000284842">
    <property type="component" value="Unassembled WGS sequence"/>
</dbReference>
<accession>A0A409YYT0</accession>
<dbReference type="PROSITE" id="PS01095">
    <property type="entry name" value="GH18_1"/>
    <property type="match status" value="1"/>
</dbReference>
<evidence type="ECO:0000256" key="7">
    <source>
        <dbReference type="ARBA" id="ARBA00023326"/>
    </source>
</evidence>
<reference evidence="12 13" key="1">
    <citation type="journal article" date="2018" name="Evol. Lett.">
        <title>Horizontal gene cluster transfer increased hallucinogenic mushroom diversity.</title>
        <authorList>
            <person name="Reynolds H.T."/>
            <person name="Vijayakumar V."/>
            <person name="Gluck-Thaler E."/>
            <person name="Korotkin H.B."/>
            <person name="Matheny P.B."/>
            <person name="Slot J.C."/>
        </authorList>
    </citation>
    <scope>NUCLEOTIDE SEQUENCE [LARGE SCALE GENOMIC DNA]</scope>
    <source>
        <strain evidence="12 13">2629</strain>
    </source>
</reference>
<evidence type="ECO:0000256" key="4">
    <source>
        <dbReference type="ARBA" id="ARBA00023024"/>
    </source>
</evidence>
<dbReference type="GO" id="GO:0008843">
    <property type="term" value="F:endochitinase activity"/>
    <property type="evidence" value="ECO:0007669"/>
    <property type="project" value="UniProtKB-EC"/>
</dbReference>
<dbReference type="InterPro" id="IPR001223">
    <property type="entry name" value="Glyco_hydro18_cat"/>
</dbReference>
<dbReference type="Gene3D" id="3.20.20.80">
    <property type="entry name" value="Glycosidases"/>
    <property type="match status" value="1"/>
</dbReference>
<evidence type="ECO:0000256" key="3">
    <source>
        <dbReference type="ARBA" id="ARBA00022801"/>
    </source>
</evidence>
<evidence type="ECO:0000256" key="9">
    <source>
        <dbReference type="RuleBase" id="RU004453"/>
    </source>
</evidence>
<dbReference type="InterPro" id="IPR050542">
    <property type="entry name" value="Glycosyl_Hydrlase18_Chitinase"/>
</dbReference>
<keyword evidence="5" id="KW-0119">Carbohydrate metabolism</keyword>
<dbReference type="InterPro" id="IPR017853">
    <property type="entry name" value="GH"/>
</dbReference>
<dbReference type="Pfam" id="PF00704">
    <property type="entry name" value="Glyco_hydro_18"/>
    <property type="match status" value="1"/>
</dbReference>
<sequence>MPLLINLLTVFLCFSNILASPAAGQASACNRSLLTNTSAPRFVVYGDAYDGLTGPPPVNAIKGFNIFILSFLLLEGAWDKAYEWTTLTNAQRSSIKSQYAAAGIKLLVSAFGSTDVPTTVKADPIATANTMAAWVIKYGLDGIDVDYEDINAFYAGDGRAEQLRVKLPQGKYLLSHAPLAPWFSPKKWAGGGYVKVHNAVGNLIDFYNVQYYNQGDTEYTNCTTLLTASSSTWPQTAVFQLVSSGIPASKIVIGKPATKADGTNAWVSASVMADCLRQAKKQGWNGGVMAWEYPRANSTWIAAVRQSSWPV</sequence>
<dbReference type="PANTHER" id="PTHR45708">
    <property type="entry name" value="ENDOCHITINASE"/>
    <property type="match status" value="1"/>
</dbReference>
<organism evidence="12 13">
    <name type="scientific">Panaeolus cyanescens</name>
    <dbReference type="NCBI Taxonomy" id="181874"/>
    <lineage>
        <taxon>Eukaryota</taxon>
        <taxon>Fungi</taxon>
        <taxon>Dikarya</taxon>
        <taxon>Basidiomycota</taxon>
        <taxon>Agaricomycotina</taxon>
        <taxon>Agaricomycetes</taxon>
        <taxon>Agaricomycetidae</taxon>
        <taxon>Agaricales</taxon>
        <taxon>Agaricineae</taxon>
        <taxon>Galeropsidaceae</taxon>
        <taxon>Panaeolus</taxon>
    </lineage>
</organism>
<keyword evidence="13" id="KW-1185">Reference proteome</keyword>
<keyword evidence="6 8" id="KW-0326">Glycosidase</keyword>
<evidence type="ECO:0000256" key="8">
    <source>
        <dbReference type="RuleBase" id="RU000489"/>
    </source>
</evidence>
<feature type="signal peptide" evidence="10">
    <location>
        <begin position="1"/>
        <end position="19"/>
    </location>
</feature>